<gene>
    <name evidence="1" type="ORF">K458DRAFT_364</name>
</gene>
<dbReference type="AlphaFoldDB" id="A0A6G1JMP1"/>
<accession>A0A6G1JMP1</accession>
<protein>
    <submittedName>
        <fullName evidence="1">Uncharacterized protein</fullName>
    </submittedName>
</protein>
<dbReference type="EMBL" id="MU005569">
    <property type="protein sequence ID" value="KAF2691423.1"/>
    <property type="molecule type" value="Genomic_DNA"/>
</dbReference>
<proteinExistence type="predicted"/>
<sequence length="138" mass="15394">MNWRACVIRNMGRMTRSIFHRRREFCKRHYPMRHDHGKLFTSLSEISISRPCRYSLYPTASSLIASNFGSCRLGCSSVFSTSLGASLSISLRFETTLLSSAMTNYCRVEEGSSTEKVAPISVAMGSGTSGRPVSYTRC</sequence>
<dbReference type="Proteomes" id="UP000799291">
    <property type="component" value="Unassembled WGS sequence"/>
</dbReference>
<evidence type="ECO:0000313" key="2">
    <source>
        <dbReference type="Proteomes" id="UP000799291"/>
    </source>
</evidence>
<evidence type="ECO:0000313" key="1">
    <source>
        <dbReference type="EMBL" id="KAF2691423.1"/>
    </source>
</evidence>
<reference evidence="1" key="1">
    <citation type="journal article" date="2020" name="Stud. Mycol.">
        <title>101 Dothideomycetes genomes: a test case for predicting lifestyles and emergence of pathogens.</title>
        <authorList>
            <person name="Haridas S."/>
            <person name="Albert R."/>
            <person name="Binder M."/>
            <person name="Bloem J."/>
            <person name="Labutti K."/>
            <person name="Salamov A."/>
            <person name="Andreopoulos B."/>
            <person name="Baker S."/>
            <person name="Barry K."/>
            <person name="Bills G."/>
            <person name="Bluhm B."/>
            <person name="Cannon C."/>
            <person name="Castanera R."/>
            <person name="Culley D."/>
            <person name="Daum C."/>
            <person name="Ezra D."/>
            <person name="Gonzalez J."/>
            <person name="Henrissat B."/>
            <person name="Kuo A."/>
            <person name="Liang C."/>
            <person name="Lipzen A."/>
            <person name="Lutzoni F."/>
            <person name="Magnuson J."/>
            <person name="Mondo S."/>
            <person name="Nolan M."/>
            <person name="Ohm R."/>
            <person name="Pangilinan J."/>
            <person name="Park H.-J."/>
            <person name="Ramirez L."/>
            <person name="Alfaro M."/>
            <person name="Sun H."/>
            <person name="Tritt A."/>
            <person name="Yoshinaga Y."/>
            <person name="Zwiers L.-H."/>
            <person name="Turgeon B."/>
            <person name="Goodwin S."/>
            <person name="Spatafora J."/>
            <person name="Crous P."/>
            <person name="Grigoriev I."/>
        </authorList>
    </citation>
    <scope>NUCLEOTIDE SEQUENCE</scope>
    <source>
        <strain evidence="1">CBS 122367</strain>
    </source>
</reference>
<name>A0A6G1JMP1_9PLEO</name>
<keyword evidence="2" id="KW-1185">Reference proteome</keyword>
<organism evidence="1 2">
    <name type="scientific">Lentithecium fluviatile CBS 122367</name>
    <dbReference type="NCBI Taxonomy" id="1168545"/>
    <lineage>
        <taxon>Eukaryota</taxon>
        <taxon>Fungi</taxon>
        <taxon>Dikarya</taxon>
        <taxon>Ascomycota</taxon>
        <taxon>Pezizomycotina</taxon>
        <taxon>Dothideomycetes</taxon>
        <taxon>Pleosporomycetidae</taxon>
        <taxon>Pleosporales</taxon>
        <taxon>Massarineae</taxon>
        <taxon>Lentitheciaceae</taxon>
        <taxon>Lentithecium</taxon>
    </lineage>
</organism>